<evidence type="ECO:0000313" key="2">
    <source>
        <dbReference type="EMBL" id="KIV87742.1"/>
    </source>
</evidence>
<dbReference type="EMBL" id="KN846951">
    <property type="protein sequence ID" value="KIV87742.1"/>
    <property type="molecule type" value="Genomic_DNA"/>
</dbReference>
<reference evidence="2 3" key="1">
    <citation type="submission" date="2015-01" db="EMBL/GenBank/DDBJ databases">
        <title>The Genome Sequence of Exophiala sideris CBS121828.</title>
        <authorList>
            <consortium name="The Broad Institute Genomics Platform"/>
            <person name="Cuomo C."/>
            <person name="de Hoog S."/>
            <person name="Gorbushina A."/>
            <person name="Stielow B."/>
            <person name="Teixiera M."/>
            <person name="Abouelleil A."/>
            <person name="Chapman S.B."/>
            <person name="Priest M."/>
            <person name="Young S.K."/>
            <person name="Wortman J."/>
            <person name="Nusbaum C."/>
            <person name="Birren B."/>
        </authorList>
    </citation>
    <scope>NUCLEOTIDE SEQUENCE [LARGE SCALE GENOMIC DNA]</scope>
    <source>
        <strain evidence="2 3">CBS 121828</strain>
    </source>
</reference>
<evidence type="ECO:0000256" key="1">
    <source>
        <dbReference type="SAM" id="MobiDB-lite"/>
    </source>
</evidence>
<feature type="compositionally biased region" description="Polar residues" evidence="1">
    <location>
        <begin position="893"/>
        <end position="907"/>
    </location>
</feature>
<dbReference type="OrthoDB" id="5354164at2759"/>
<evidence type="ECO:0000313" key="3">
    <source>
        <dbReference type="Proteomes" id="UP000053599"/>
    </source>
</evidence>
<feature type="compositionally biased region" description="Basic and acidic residues" evidence="1">
    <location>
        <begin position="769"/>
        <end position="778"/>
    </location>
</feature>
<name>A0A0D1YYQ1_9EURO</name>
<dbReference type="Proteomes" id="UP000053599">
    <property type="component" value="Unassembled WGS sequence"/>
</dbReference>
<accession>A0A0D1YYQ1</accession>
<organism evidence="2 3">
    <name type="scientific">Exophiala sideris</name>
    <dbReference type="NCBI Taxonomy" id="1016849"/>
    <lineage>
        <taxon>Eukaryota</taxon>
        <taxon>Fungi</taxon>
        <taxon>Dikarya</taxon>
        <taxon>Ascomycota</taxon>
        <taxon>Pezizomycotina</taxon>
        <taxon>Eurotiomycetes</taxon>
        <taxon>Chaetothyriomycetidae</taxon>
        <taxon>Chaetothyriales</taxon>
        <taxon>Herpotrichiellaceae</taxon>
        <taxon>Exophiala</taxon>
    </lineage>
</organism>
<gene>
    <name evidence="2" type="ORF">PV11_03267</name>
</gene>
<proteinExistence type="predicted"/>
<protein>
    <submittedName>
        <fullName evidence="2">Uncharacterized protein</fullName>
    </submittedName>
</protein>
<dbReference type="HOGENOM" id="CLU_009290_0_0_1"/>
<feature type="region of interest" description="Disordered" evidence="1">
    <location>
        <begin position="876"/>
        <end position="907"/>
    </location>
</feature>
<sequence>MAGSIGKVAVSLLSASNENTLALANLNFDFSIVKVTPPTEYQGLGLSLASKRRDAAEDGAIHGVARKLAALFGESVPDITSLTKAYGRRATEIAENSSANPKGAPQDGVFEDHVGADGTSIWAAATSGPNAIAMHLLACMLARIWTGPQATSIWMELVTTRKDILQKRIESDSFKMEEVAAARIHLGRDQLAEWDASARAWLGSADLANKKRQTQLMLILGNLGLSVPSGPSVYDSVLAAWKAALAFTENVVNGIPQTVQSAAVMLALSAWHLYPDLAILGDRPKPVKQGDELICHGGIVTIGLQKDSPSNDMGITWSLPLSHLRYYGEPVQATVSLGTRSSLISMEELLLVCFGAVTTSWVGPKVNNSHCARLIIGIQNTLLHRHHDPPAWLELLGSIASTYQKYTGDRKKDADKLIQFGRRRCPSFLSASKTSIPLAFNIQRPSVFLKLLYGTEPKIRWLRNLFWANKDNHPVTQGLIAYKSTKSESLIPRPFQGLGTRQRPTQQHPRHPDSHCSAYPYEYSWEWASLLPNFTDENHKLGHVRWIPARAVSRRCRNLKVGICPLEREEALMGHYLQIPTCIVDRSSEIEARTEERCVHLVRCPQPSQKWERVIWQQMPWDQPATRPIRGFFLRTSPILQSTTIIPKKGVARSLSQYVYHASESAREGSCPRGIQLCAVDTNKWDSSFVGITSNGSERAFGPKPWGTRLRKMFPFSATNNALSSPEIRLNAEVLKMSEICKRELQRIDLDPSNSLAGPVRGQVAEKVIPDSDMKGSKDSLANGKKIPDSAGKAQEDSLADRGGISESIEKEWKYYLATGCREQLEGGSDFDEESEFDSEDEECKESLAAEVRTRLVEVACHFTTAAVEVAGTDDHDRAISEPPQTAADKGTTHSSHSAFSTNLRNDTPPSLPAWDCKRNVQHCLHGWYLPSHKTVDPPAGNIAYKCVLGTSAPLGLYVPEETAPGASLLADEPVFADIDVEEVIEALDSNKLDTSELYQYLQFSDAEHWSMDFRQHLESLGALAYAQKVYSNVPDARVNMAVTSRPVSQYDWVHPTTNWLAHARAFSCIATFESGHLSIAPQALKTVMGISTGHSLYMTRLLSSDPYSPPAPSTIRRSIGNIGKPGLVFLISPGNPKVKDPQYDNWQSIQHQDFDGRLESSFDRTSVHLSLTGYEQAVDIGEHGFLDKQAYFVEAATEVYERANWITDLDIVKALNSDIGANYIRRLPRREANCHQETDVLKCCCCHHAAEERDDYSKVAPITSIDSWDELLDPPDNAGIVRAGKANWFVRLTAVVLGVQMLRPVVIASDSVCWACVKDLEKVINLSMMIVVC</sequence>
<feature type="region of interest" description="Disordered" evidence="1">
    <location>
        <begin position="769"/>
        <end position="803"/>
    </location>
</feature>